<dbReference type="Gene3D" id="2.60.120.620">
    <property type="entry name" value="q2cbj1_9rhob like domain"/>
    <property type="match status" value="1"/>
</dbReference>
<keyword evidence="3" id="KW-1185">Reference proteome</keyword>
<protein>
    <recommendedName>
        <fullName evidence="1">Fe2OG dioxygenase domain-containing protein</fullName>
    </recommendedName>
</protein>
<dbReference type="OrthoDB" id="9782970at2"/>
<dbReference type="EMBL" id="ASRX01000063">
    <property type="protein sequence ID" value="EYF02220.1"/>
    <property type="molecule type" value="Genomic_DNA"/>
</dbReference>
<comment type="caution">
    <text evidence="2">The sequence shown here is derived from an EMBL/GenBank/DDBJ whole genome shotgun (WGS) entry which is preliminary data.</text>
</comment>
<dbReference type="Proteomes" id="UP000019678">
    <property type="component" value="Unassembled WGS sequence"/>
</dbReference>
<evidence type="ECO:0000313" key="3">
    <source>
        <dbReference type="Proteomes" id="UP000019678"/>
    </source>
</evidence>
<gene>
    <name evidence="2" type="ORF">CAP_7292</name>
</gene>
<dbReference type="STRING" id="1192034.CAP_7292"/>
<feature type="domain" description="Fe2OG dioxygenase" evidence="1">
    <location>
        <begin position="80"/>
        <end position="177"/>
    </location>
</feature>
<dbReference type="Pfam" id="PF13640">
    <property type="entry name" value="2OG-FeII_Oxy_3"/>
    <property type="match status" value="1"/>
</dbReference>
<reference evidence="2 3" key="1">
    <citation type="submission" date="2013-05" db="EMBL/GenBank/DDBJ databases">
        <title>Genome assembly of Chondromyces apiculatus DSM 436.</title>
        <authorList>
            <person name="Sharma G."/>
            <person name="Khatri I."/>
            <person name="Kaur C."/>
            <person name="Mayilraj S."/>
            <person name="Subramanian S."/>
        </authorList>
    </citation>
    <scope>NUCLEOTIDE SEQUENCE [LARGE SCALE GENOMIC DNA]</scope>
    <source>
        <strain evidence="2 3">DSM 436</strain>
    </source>
</reference>
<dbReference type="InterPro" id="IPR044862">
    <property type="entry name" value="Pro_4_hyd_alph_FE2OG_OXY"/>
</dbReference>
<dbReference type="InterPro" id="IPR005123">
    <property type="entry name" value="Oxoglu/Fe-dep_dioxygenase_dom"/>
</dbReference>
<dbReference type="AlphaFoldDB" id="A0A017T033"/>
<sequence length="735" mass="82805">MTGIGRLRFPLTPRDARKLRSVARPSPFGLREQTLHDPTVRNTWEIAPGQVKIATRRWKPALARHLRTLQAELGFPEGCTLDAVFDKLLLYEPGQFFKPHQDSEKSDDMVATLVVLLPSQYSGGTLTVEHRGEKKTFRRLEGQIKDLSLLAFYADCTHAVSPVKSGVRVALTYRLLRGARSTYAPPPPHTDLVDQLTEAAREHFAVPLLSRYGQTEPAPPERLVHLLDHEYTQRSLSWDHLKNADALRVAALRAVAERLDCVCFLALAEVHELWTCEDDHQGLRYGYGWDDAEDDADETDAYTLTDLEETDIELHHWLDAEGKRLEGIPALVGPEELSLTRPCQDLAPFRSEHEGYQGNYGNTVDRWYHRAAFVMWPRSNTFALKAQVSPEWAVDELLALPPASAPALTSRIKALLPRWAHTAGAVEEPRFFAKLLKLSTRIKDPAHAHAWLHPLGAHRLQNQAMRRDLVTLVDKHGVRWAKDLFTEWTKRPTWDTPLWAPGLADLCEALCVSRLPSCEALATWLLDREAKAARERCLTALKLQQPWLDLDGFAEPSTHLAHVLAAAAAASASGCLDQTMTFLLDASRRLSTPFFLHLMQTCFARSPALRAHLTGSPLHRACAERLAAVLDAPARAPDDWRIVHPLRCTCTDREVLSRFLQSPDQDLDWPLNKQRRQHLHHVLDAAKLPVLHTTLRQGSPQVLQLRKDPSLFTRERAYRARVKALASALPALPAR</sequence>
<proteinExistence type="predicted"/>
<dbReference type="eggNOG" id="COG3751">
    <property type="taxonomic scope" value="Bacteria"/>
</dbReference>
<dbReference type="RefSeq" id="WP_052376418.1">
    <property type="nucleotide sequence ID" value="NZ_ASRX01000063.1"/>
</dbReference>
<organism evidence="2 3">
    <name type="scientific">Chondromyces apiculatus DSM 436</name>
    <dbReference type="NCBI Taxonomy" id="1192034"/>
    <lineage>
        <taxon>Bacteria</taxon>
        <taxon>Pseudomonadati</taxon>
        <taxon>Myxococcota</taxon>
        <taxon>Polyangia</taxon>
        <taxon>Polyangiales</taxon>
        <taxon>Polyangiaceae</taxon>
        <taxon>Chondromyces</taxon>
    </lineage>
</organism>
<dbReference type="PANTHER" id="PTHR33099:SF7">
    <property type="entry name" value="MYND-TYPE DOMAIN-CONTAINING PROTEIN"/>
    <property type="match status" value="1"/>
</dbReference>
<accession>A0A017T033</accession>
<dbReference type="PANTHER" id="PTHR33099">
    <property type="entry name" value="FE2OG DIOXYGENASE DOMAIN-CONTAINING PROTEIN"/>
    <property type="match status" value="1"/>
</dbReference>
<dbReference type="PROSITE" id="PS51471">
    <property type="entry name" value="FE2OG_OXY"/>
    <property type="match status" value="1"/>
</dbReference>
<evidence type="ECO:0000313" key="2">
    <source>
        <dbReference type="EMBL" id="EYF02220.1"/>
    </source>
</evidence>
<name>A0A017T033_9BACT</name>
<evidence type="ECO:0000259" key="1">
    <source>
        <dbReference type="PROSITE" id="PS51471"/>
    </source>
</evidence>